<dbReference type="InterPro" id="IPR013512">
    <property type="entry name" value="DXP_reductoisomerase_N"/>
</dbReference>
<keyword evidence="9" id="KW-0460">Magnesium</keyword>
<evidence type="ECO:0000256" key="6">
    <source>
        <dbReference type="ARBA" id="ARBA00023211"/>
    </source>
</evidence>
<keyword evidence="13" id="KW-0413">Isomerase</keyword>
<evidence type="ECO:0000256" key="9">
    <source>
        <dbReference type="HAMAP-Rule" id="MF_00183"/>
    </source>
</evidence>
<dbReference type="UniPathway" id="UPA00056">
    <property type="reaction ID" value="UER00092"/>
</dbReference>
<dbReference type="Pfam" id="PF02670">
    <property type="entry name" value="DXP_reductoisom"/>
    <property type="match status" value="1"/>
</dbReference>
<evidence type="ECO:0000256" key="2">
    <source>
        <dbReference type="ARBA" id="ARBA00006825"/>
    </source>
</evidence>
<dbReference type="InterPro" id="IPR013644">
    <property type="entry name" value="DXP_reductoisomerase_C"/>
</dbReference>
<feature type="domain" description="1-deoxy-D-xylulose 5-phosphate reductoisomerase C-terminal" evidence="11">
    <location>
        <begin position="142"/>
        <end position="225"/>
    </location>
</feature>
<feature type="binding site" evidence="9">
    <location>
        <position position="122"/>
    </location>
    <ligand>
        <name>NADPH</name>
        <dbReference type="ChEBI" id="CHEBI:57783"/>
    </ligand>
</feature>
<dbReference type="FunFam" id="3.40.50.720:FF:000045">
    <property type="entry name" value="1-deoxy-D-xylulose 5-phosphate reductoisomerase"/>
    <property type="match status" value="1"/>
</dbReference>
<dbReference type="PANTHER" id="PTHR30525:SF0">
    <property type="entry name" value="1-DEOXY-D-XYLULOSE 5-PHOSPHATE REDUCTOISOMERASE, CHLOROPLASTIC"/>
    <property type="match status" value="1"/>
</dbReference>
<organism evidence="13">
    <name type="scientific">uncultured Solirubrobacteraceae bacterium</name>
    <dbReference type="NCBI Taxonomy" id="1162706"/>
    <lineage>
        <taxon>Bacteria</taxon>
        <taxon>Bacillati</taxon>
        <taxon>Actinomycetota</taxon>
        <taxon>Thermoleophilia</taxon>
        <taxon>Solirubrobacterales</taxon>
        <taxon>Solirubrobacteraceae</taxon>
        <taxon>environmental samples</taxon>
    </lineage>
</organism>
<reference evidence="13" key="1">
    <citation type="submission" date="2020-02" db="EMBL/GenBank/DDBJ databases">
        <authorList>
            <person name="Meier V. D."/>
        </authorList>
    </citation>
    <scope>NUCLEOTIDE SEQUENCE</scope>
    <source>
        <strain evidence="13">AVDCRST_MAG30</strain>
    </source>
</reference>
<proteinExistence type="inferred from homology"/>
<dbReference type="GO" id="GO:0030604">
    <property type="term" value="F:1-deoxy-D-xylulose-5-phosphate reductoisomerase activity"/>
    <property type="evidence" value="ECO:0007669"/>
    <property type="project" value="UniProtKB-UniRule"/>
</dbReference>
<feature type="binding site" evidence="9">
    <location>
        <position position="217"/>
    </location>
    <ligand>
        <name>Mn(2+)</name>
        <dbReference type="ChEBI" id="CHEBI:29035"/>
    </ligand>
</feature>
<keyword evidence="7 9" id="KW-0414">Isoprene biosynthesis</keyword>
<evidence type="ECO:0000259" key="12">
    <source>
        <dbReference type="Pfam" id="PF13288"/>
    </source>
</evidence>
<evidence type="ECO:0000256" key="7">
    <source>
        <dbReference type="ARBA" id="ARBA00023229"/>
    </source>
</evidence>
<dbReference type="InterPro" id="IPR036169">
    <property type="entry name" value="DXPR_C_sf"/>
</dbReference>
<comment type="catalytic activity">
    <reaction evidence="8">
        <text>2-C-methyl-D-erythritol 4-phosphate + NADP(+) = 1-deoxy-D-xylulose 5-phosphate + NADPH + H(+)</text>
        <dbReference type="Rhea" id="RHEA:13717"/>
        <dbReference type="ChEBI" id="CHEBI:15378"/>
        <dbReference type="ChEBI" id="CHEBI:57783"/>
        <dbReference type="ChEBI" id="CHEBI:57792"/>
        <dbReference type="ChEBI" id="CHEBI:58262"/>
        <dbReference type="ChEBI" id="CHEBI:58349"/>
        <dbReference type="EC" id="1.1.1.267"/>
    </reaction>
    <physiologicalReaction direction="right-to-left" evidence="8">
        <dbReference type="Rhea" id="RHEA:13719"/>
    </physiologicalReaction>
</comment>
<feature type="binding site" evidence="9">
    <location>
        <position position="11"/>
    </location>
    <ligand>
        <name>NADPH</name>
        <dbReference type="ChEBI" id="CHEBI:57783"/>
    </ligand>
</feature>
<feature type="domain" description="1-deoxy-D-xylulose 5-phosphate reductoisomerase N-terminal" evidence="10">
    <location>
        <begin position="4"/>
        <end position="128"/>
    </location>
</feature>
<dbReference type="GO" id="GO:0070402">
    <property type="term" value="F:NADPH binding"/>
    <property type="evidence" value="ECO:0007669"/>
    <property type="project" value="InterPro"/>
</dbReference>
<dbReference type="NCBIfam" id="TIGR00243">
    <property type="entry name" value="Dxr"/>
    <property type="match status" value="1"/>
</dbReference>
<dbReference type="EMBL" id="CADCVS010000086">
    <property type="protein sequence ID" value="CAA9476867.1"/>
    <property type="molecule type" value="Genomic_DNA"/>
</dbReference>
<comment type="cofactor">
    <cofactor evidence="9">
        <name>Mg(2+)</name>
        <dbReference type="ChEBI" id="CHEBI:18420"/>
    </cofactor>
    <cofactor evidence="9">
        <name>Mn(2+)</name>
        <dbReference type="ChEBI" id="CHEBI:29035"/>
    </cofactor>
</comment>
<evidence type="ECO:0000259" key="11">
    <source>
        <dbReference type="Pfam" id="PF08436"/>
    </source>
</evidence>
<feature type="binding site" evidence="9">
    <location>
        <position position="148"/>
    </location>
    <ligand>
        <name>Mn(2+)</name>
        <dbReference type="ChEBI" id="CHEBI:29035"/>
    </ligand>
</feature>
<evidence type="ECO:0000256" key="8">
    <source>
        <dbReference type="ARBA" id="ARBA00048543"/>
    </source>
</evidence>
<evidence type="ECO:0000256" key="4">
    <source>
        <dbReference type="ARBA" id="ARBA00022857"/>
    </source>
</evidence>
<dbReference type="InterPro" id="IPR036291">
    <property type="entry name" value="NAD(P)-bd_dom_sf"/>
</dbReference>
<dbReference type="GO" id="GO:0051484">
    <property type="term" value="P:isopentenyl diphosphate biosynthetic process, methylerythritol 4-phosphate pathway involved in terpenoid biosynthetic process"/>
    <property type="evidence" value="ECO:0007669"/>
    <property type="project" value="UniProtKB-ARBA"/>
</dbReference>
<accession>A0A6J4RM14</accession>
<feature type="binding site" evidence="9">
    <location>
        <position position="10"/>
    </location>
    <ligand>
        <name>NADPH</name>
        <dbReference type="ChEBI" id="CHEBI:57783"/>
    </ligand>
</feature>
<dbReference type="PANTHER" id="PTHR30525">
    <property type="entry name" value="1-DEOXY-D-XYLULOSE 5-PHOSPHATE REDUCTOISOMERASE"/>
    <property type="match status" value="1"/>
</dbReference>
<feature type="binding site" evidence="9">
    <location>
        <position position="214"/>
    </location>
    <ligand>
        <name>1-deoxy-D-xylulose 5-phosphate</name>
        <dbReference type="ChEBI" id="CHEBI:57792"/>
    </ligand>
</feature>
<comment type="similarity">
    <text evidence="2 9">Belongs to the DXR family.</text>
</comment>
<protein>
    <recommendedName>
        <fullName evidence="9">1-deoxy-D-xylulose 5-phosphate reductoisomerase</fullName>
        <shortName evidence="9">DXP reductoisomerase</shortName>
        <ecNumber evidence="9">1.1.1.267</ecNumber>
    </recommendedName>
    <alternativeName>
        <fullName evidence="9">1-deoxyxylulose-5-phosphate reductoisomerase</fullName>
    </alternativeName>
    <alternativeName>
        <fullName evidence="9">2-C-methyl-D-erythritol 4-phosphate synthase</fullName>
    </alternativeName>
</protein>
<keyword evidence="4 9" id="KW-0521">NADP</keyword>
<feature type="binding site" evidence="9">
    <location>
        <position position="213"/>
    </location>
    <ligand>
        <name>1-deoxy-D-xylulose 5-phosphate</name>
        <dbReference type="ChEBI" id="CHEBI:57792"/>
    </ligand>
</feature>
<dbReference type="SUPFAM" id="SSF51735">
    <property type="entry name" value="NAD(P)-binding Rossmann-fold domains"/>
    <property type="match status" value="1"/>
</dbReference>
<evidence type="ECO:0000256" key="1">
    <source>
        <dbReference type="ARBA" id="ARBA00005094"/>
    </source>
</evidence>
<feature type="binding site" evidence="9">
    <location>
        <position position="217"/>
    </location>
    <ligand>
        <name>1-deoxy-D-xylulose 5-phosphate</name>
        <dbReference type="ChEBI" id="CHEBI:57792"/>
    </ligand>
</feature>
<dbReference type="EC" id="1.1.1.267" evidence="9"/>
<sequence length="386" mass="39980">MKRLLILGSTGSIGTQALDIVARSGGELELVGLSAERSWEPLVEQARAHGVRRIALGDPDAAARAAEAWTDGEVLSGTDGLVRLVADSGADLVLNAIVGSAGLGPTVVALTEGMDLALANKESLVVGGELVMALAEATGAALLPVDSEHTAMHHLLAGEPPGTLERLTITASGGPFRGRSRSELADVTVEQALKHPTWAMGGKITIDSATLMNKGLEVIEAHHLFGTPYERIDVVVHPQSVVHALVALCDGSTLAHMGHPDMRVAIGYALFHPERAALPLEPLDLVALGSLTFEAPDHDAFPCLRLAQEAAKEGGTAPCILNAANEVAVHAFLGGRVGFLAIPAIIEATLDELGGSRVHSFESLYAADADARAVAGDLVAREGARA</sequence>
<keyword evidence="3 9" id="KW-0479">Metal-binding</keyword>
<evidence type="ECO:0000313" key="13">
    <source>
        <dbReference type="EMBL" id="CAA9476867.1"/>
    </source>
</evidence>
<dbReference type="InterPro" id="IPR026877">
    <property type="entry name" value="DXPR_C"/>
</dbReference>
<dbReference type="PIRSF" id="PIRSF006205">
    <property type="entry name" value="Dxp_reductismrs"/>
    <property type="match status" value="1"/>
</dbReference>
<feature type="binding site" evidence="9">
    <location>
        <position position="121"/>
    </location>
    <ligand>
        <name>1-deoxy-D-xylulose 5-phosphate</name>
        <dbReference type="ChEBI" id="CHEBI:57792"/>
    </ligand>
</feature>
<dbReference type="SUPFAM" id="SSF69055">
    <property type="entry name" value="1-deoxy-D-xylulose-5-phosphate reductoisomerase, C-terminal domain"/>
    <property type="match status" value="1"/>
</dbReference>
<feature type="binding site" evidence="9">
    <location>
        <position position="146"/>
    </location>
    <ligand>
        <name>Mn(2+)</name>
        <dbReference type="ChEBI" id="CHEBI:29035"/>
    </ligand>
</feature>
<gene>
    <name evidence="9" type="primary">dxr</name>
    <name evidence="13" type="ORF">AVDCRST_MAG30-525</name>
</gene>
<evidence type="ECO:0000256" key="3">
    <source>
        <dbReference type="ARBA" id="ARBA00022723"/>
    </source>
</evidence>
<feature type="binding site" evidence="9">
    <location>
        <position position="172"/>
    </location>
    <ligand>
        <name>1-deoxy-D-xylulose 5-phosphate</name>
        <dbReference type="ChEBI" id="CHEBI:57792"/>
    </ligand>
</feature>
<name>A0A6J4RM14_9ACTN</name>
<keyword evidence="5 9" id="KW-0560">Oxidoreductase</keyword>
<comment type="caution">
    <text evidence="9">Lacks conserved residue(s) required for the propagation of feature annotation.</text>
</comment>
<feature type="binding site" evidence="9">
    <location>
        <position position="120"/>
    </location>
    <ligand>
        <name>NADPH</name>
        <dbReference type="ChEBI" id="CHEBI:57783"/>
    </ligand>
</feature>
<dbReference type="Pfam" id="PF08436">
    <property type="entry name" value="DXP_redisom_C"/>
    <property type="match status" value="1"/>
</dbReference>
<feature type="binding site" evidence="9">
    <location>
        <position position="13"/>
    </location>
    <ligand>
        <name>NADPH</name>
        <dbReference type="ChEBI" id="CHEBI:57783"/>
    </ligand>
</feature>
<dbReference type="Pfam" id="PF13288">
    <property type="entry name" value="DXPR_C"/>
    <property type="match status" value="1"/>
</dbReference>
<dbReference type="Gene3D" id="3.40.50.720">
    <property type="entry name" value="NAD(P)-binding Rossmann-like Domain"/>
    <property type="match status" value="1"/>
</dbReference>
<feature type="binding site" evidence="9">
    <location>
        <position position="147"/>
    </location>
    <ligand>
        <name>1-deoxy-D-xylulose 5-phosphate</name>
        <dbReference type="ChEBI" id="CHEBI:57792"/>
    </ligand>
</feature>
<dbReference type="SUPFAM" id="SSF55347">
    <property type="entry name" value="Glyceraldehyde-3-phosphate dehydrogenase-like, C-terminal domain"/>
    <property type="match status" value="1"/>
</dbReference>
<evidence type="ECO:0000256" key="5">
    <source>
        <dbReference type="ARBA" id="ARBA00023002"/>
    </source>
</evidence>
<comment type="function">
    <text evidence="9">Catalyzes the NADPH-dependent rearrangement and reduction of 1-deoxy-D-xylulose-5-phosphate (DXP) to 2-C-methyl-D-erythritol 4-phosphate (MEP).</text>
</comment>
<feature type="binding site" evidence="9">
    <location>
        <position position="12"/>
    </location>
    <ligand>
        <name>NADPH</name>
        <dbReference type="ChEBI" id="CHEBI:57783"/>
    </ligand>
</feature>
<feature type="binding site" evidence="9">
    <location>
        <position position="148"/>
    </location>
    <ligand>
        <name>1-deoxy-D-xylulose 5-phosphate</name>
        <dbReference type="ChEBI" id="CHEBI:57792"/>
    </ligand>
</feature>
<keyword evidence="6 9" id="KW-0464">Manganese</keyword>
<feature type="binding site" evidence="9">
    <location>
        <position position="201"/>
    </location>
    <ligand>
        <name>NADPH</name>
        <dbReference type="ChEBI" id="CHEBI:57783"/>
    </ligand>
</feature>
<evidence type="ECO:0000259" key="10">
    <source>
        <dbReference type="Pfam" id="PF02670"/>
    </source>
</evidence>
<dbReference type="AlphaFoldDB" id="A0A6J4RM14"/>
<feature type="binding site" evidence="9">
    <location>
        <position position="37"/>
    </location>
    <ligand>
        <name>NADPH</name>
        <dbReference type="ChEBI" id="CHEBI:57783"/>
    </ligand>
</feature>
<dbReference type="InterPro" id="IPR003821">
    <property type="entry name" value="DXP_reductoisomerase"/>
</dbReference>
<feature type="binding site" evidence="9">
    <location>
        <position position="195"/>
    </location>
    <ligand>
        <name>1-deoxy-D-xylulose 5-phosphate</name>
        <dbReference type="ChEBI" id="CHEBI:57792"/>
    </ligand>
</feature>
<feature type="binding site" evidence="9">
    <location>
        <position position="208"/>
    </location>
    <ligand>
        <name>1-deoxy-D-xylulose 5-phosphate</name>
        <dbReference type="ChEBI" id="CHEBI:57792"/>
    </ligand>
</feature>
<dbReference type="GO" id="GO:0030145">
    <property type="term" value="F:manganese ion binding"/>
    <property type="evidence" value="ECO:0007669"/>
    <property type="project" value="TreeGrafter"/>
</dbReference>
<dbReference type="GO" id="GO:0016853">
    <property type="term" value="F:isomerase activity"/>
    <property type="evidence" value="ECO:0007669"/>
    <property type="project" value="UniProtKB-KW"/>
</dbReference>
<dbReference type="Gene3D" id="1.10.1740.10">
    <property type="match status" value="1"/>
</dbReference>
<comment type="pathway">
    <text evidence="1 9">Isoprenoid biosynthesis; isopentenyl diphosphate biosynthesis via DXP pathway; isopentenyl diphosphate from 1-deoxy-D-xylulose 5-phosphate: step 1/6.</text>
</comment>
<dbReference type="HAMAP" id="MF_00183">
    <property type="entry name" value="DXP_reductoisom"/>
    <property type="match status" value="1"/>
</dbReference>
<feature type="domain" description="DXP reductoisomerase C-terminal" evidence="12">
    <location>
        <begin position="257"/>
        <end position="373"/>
    </location>
</feature>